<evidence type="ECO:0000256" key="1">
    <source>
        <dbReference type="SAM" id="MobiDB-lite"/>
    </source>
</evidence>
<feature type="region of interest" description="Disordered" evidence="1">
    <location>
        <begin position="419"/>
        <end position="438"/>
    </location>
</feature>
<evidence type="ECO:0000256" key="2">
    <source>
        <dbReference type="SAM" id="SignalP"/>
    </source>
</evidence>
<evidence type="ECO:0008006" key="5">
    <source>
        <dbReference type="Google" id="ProtNLM"/>
    </source>
</evidence>
<sequence length="644" mass="72442">MVCSNLLLPVLCLFLWTDLVLANNEDYQPQPLKPVSPPQLYYLGNFPASLKFTESVCVFYYSSSIVYQDDLSFYLLDQHSNWSAPIQASSFVSIDHRYNITHGKYCFSENYGLVGRVNMSTKAEWNSLLHWRDTIVLFLSNSSVQGECRNIGGESLKPLGGNVYGINDLVESWNFISTTPKCPAYVLTPTNVHKSYSPWLEQPSVCSINELIFDRDTNDMPYNLTVYLSTVPGAWQEDLKNVDLAITNFTREMIPAEEGSTIMRSVLVITTNASKPVSRFVNIKNGNSLVKDSVICQHKRSFDILGDPKPVGIISSDPTDPYGSESLVYTMDLSTEFIDYADFEFLIGDYDTKCWNLTFVGYHNDNSRFYHRNPTEKLKIELWRNGTVSLSRTCEGVPLYVHMSYKLIVPNITATPSTSSTTTPFPKTTLPSCGPSQNGQTVNRTAPFFVFATNKIKEIVFQGPKCVFIYTSSSMDLSKLTFYSKFQNDTCGDFIRATDFIHYIRTVPFPAPMVMRQGKRCFSNRTKTVFVNTEDLFDDDKPSTDTILLFLDQGADSCSPPDKTNQGLTENVYGINDPILGPYFTNLVSVKADCPAYFLTPTPASFKAQPSSNCPLVQFNMSKIARMCASLVKTYLGFARELVF</sequence>
<feature type="signal peptide" evidence="2">
    <location>
        <begin position="1"/>
        <end position="22"/>
    </location>
</feature>
<gene>
    <name evidence="3" type="ORF">L596_021448</name>
</gene>
<keyword evidence="2" id="KW-0732">Signal</keyword>
<name>A0A4U5MIS9_STECR</name>
<reference evidence="3 4" key="2">
    <citation type="journal article" date="2019" name="G3 (Bethesda)">
        <title>Hybrid Assembly of the Genome of the Entomopathogenic Nematode Steinernema carpocapsae Identifies the X-Chromosome.</title>
        <authorList>
            <person name="Serra L."/>
            <person name="Macchietto M."/>
            <person name="Macias-Munoz A."/>
            <person name="McGill C.J."/>
            <person name="Rodriguez I.M."/>
            <person name="Rodriguez B."/>
            <person name="Murad R."/>
            <person name="Mortazavi A."/>
        </authorList>
    </citation>
    <scope>NUCLEOTIDE SEQUENCE [LARGE SCALE GENOMIC DNA]</scope>
    <source>
        <strain evidence="3 4">ALL</strain>
    </source>
</reference>
<organism evidence="3 4">
    <name type="scientific">Steinernema carpocapsae</name>
    <name type="common">Entomopathogenic nematode</name>
    <dbReference type="NCBI Taxonomy" id="34508"/>
    <lineage>
        <taxon>Eukaryota</taxon>
        <taxon>Metazoa</taxon>
        <taxon>Ecdysozoa</taxon>
        <taxon>Nematoda</taxon>
        <taxon>Chromadorea</taxon>
        <taxon>Rhabditida</taxon>
        <taxon>Tylenchina</taxon>
        <taxon>Panagrolaimomorpha</taxon>
        <taxon>Strongyloidoidea</taxon>
        <taxon>Steinernematidae</taxon>
        <taxon>Steinernema</taxon>
    </lineage>
</organism>
<evidence type="ECO:0000313" key="3">
    <source>
        <dbReference type="EMBL" id="TKR69267.1"/>
    </source>
</evidence>
<comment type="caution">
    <text evidence="3">The sequence shown here is derived from an EMBL/GenBank/DDBJ whole genome shotgun (WGS) entry which is preliminary data.</text>
</comment>
<reference evidence="3 4" key="1">
    <citation type="journal article" date="2015" name="Genome Biol.">
        <title>Comparative genomics of Steinernema reveals deeply conserved gene regulatory networks.</title>
        <authorList>
            <person name="Dillman A.R."/>
            <person name="Macchietto M."/>
            <person name="Porter C.F."/>
            <person name="Rogers A."/>
            <person name="Williams B."/>
            <person name="Antoshechkin I."/>
            <person name="Lee M.M."/>
            <person name="Goodwin Z."/>
            <person name="Lu X."/>
            <person name="Lewis E.E."/>
            <person name="Goodrich-Blair H."/>
            <person name="Stock S.P."/>
            <person name="Adams B.J."/>
            <person name="Sternberg P.W."/>
            <person name="Mortazavi A."/>
        </authorList>
    </citation>
    <scope>NUCLEOTIDE SEQUENCE [LARGE SCALE GENOMIC DNA]</scope>
    <source>
        <strain evidence="3 4">ALL</strain>
    </source>
</reference>
<evidence type="ECO:0000313" key="4">
    <source>
        <dbReference type="Proteomes" id="UP000298663"/>
    </source>
</evidence>
<feature type="compositionally biased region" description="Low complexity" evidence="1">
    <location>
        <begin position="419"/>
        <end position="432"/>
    </location>
</feature>
<proteinExistence type="predicted"/>
<accession>A0A4U5MIS9</accession>
<dbReference type="EMBL" id="AZBU02000007">
    <property type="protein sequence ID" value="TKR69267.1"/>
    <property type="molecule type" value="Genomic_DNA"/>
</dbReference>
<keyword evidence="4" id="KW-1185">Reference proteome</keyword>
<dbReference type="AlphaFoldDB" id="A0A4U5MIS9"/>
<protein>
    <recommendedName>
        <fullName evidence="5">CUB domain-containing protein</fullName>
    </recommendedName>
</protein>
<feature type="chain" id="PRO_5020336829" description="CUB domain-containing protein" evidence="2">
    <location>
        <begin position="23"/>
        <end position="644"/>
    </location>
</feature>
<dbReference type="Proteomes" id="UP000298663">
    <property type="component" value="Unassembled WGS sequence"/>
</dbReference>